<dbReference type="RefSeq" id="WP_073497243.1">
    <property type="nucleotide sequence ID" value="NZ_MPOH02000009.1"/>
</dbReference>
<feature type="compositionally biased region" description="Polar residues" evidence="1">
    <location>
        <begin position="59"/>
        <end position="72"/>
    </location>
</feature>
<evidence type="ECO:0000256" key="1">
    <source>
        <dbReference type="SAM" id="MobiDB-lite"/>
    </source>
</evidence>
<name>A0A1V6MUT0_9ACTN</name>
<dbReference type="Proteomes" id="UP000184286">
    <property type="component" value="Unassembled WGS sequence"/>
</dbReference>
<protein>
    <submittedName>
        <fullName evidence="2">Uncharacterized protein</fullName>
    </submittedName>
</protein>
<evidence type="ECO:0000313" key="3">
    <source>
        <dbReference type="Proteomes" id="UP000184286"/>
    </source>
</evidence>
<feature type="compositionally biased region" description="Acidic residues" evidence="1">
    <location>
        <begin position="74"/>
        <end position="83"/>
    </location>
</feature>
<comment type="caution">
    <text evidence="2">The sequence shown here is derived from an EMBL/GenBank/DDBJ whole genome shotgun (WGS) entry which is preliminary data.</text>
</comment>
<evidence type="ECO:0000313" key="2">
    <source>
        <dbReference type="EMBL" id="OQD56208.1"/>
    </source>
</evidence>
<sequence>MSSPTGEVYRVDWLPGTDVLHGTCHCGAEHAAQDPVEMWEWMLAHPEGHRPPGPGGTGASTENSGNPGSNAGDTVDEDNGSAA</sequence>
<feature type="region of interest" description="Disordered" evidence="1">
    <location>
        <begin position="45"/>
        <end position="83"/>
    </location>
</feature>
<dbReference type="STRING" id="114686.BM536_007745"/>
<dbReference type="AlphaFoldDB" id="A0A1V6MUT0"/>
<organism evidence="2 3">
    <name type="scientific">Streptomyces phaeoluteigriseus</name>
    <dbReference type="NCBI Taxonomy" id="114686"/>
    <lineage>
        <taxon>Bacteria</taxon>
        <taxon>Bacillati</taxon>
        <taxon>Actinomycetota</taxon>
        <taxon>Actinomycetes</taxon>
        <taxon>Kitasatosporales</taxon>
        <taxon>Streptomycetaceae</taxon>
        <taxon>Streptomyces</taxon>
        <taxon>Streptomyces aurantiacus group</taxon>
    </lineage>
</organism>
<proteinExistence type="predicted"/>
<reference evidence="2 3" key="2">
    <citation type="submission" date="2017-02" db="EMBL/GenBank/DDBJ databases">
        <title>Draft genome sequence of Streptomyces phaeoluteigriseus type strain DSM41896.</title>
        <authorList>
            <person name="Salih T.S."/>
            <person name="Algora Gallardo L."/>
            <person name="Melo Santos T."/>
            <person name="Filgueira Martinez S."/>
            <person name="Herron P.R."/>
        </authorList>
    </citation>
    <scope>NUCLEOTIDE SEQUENCE [LARGE SCALE GENOMIC DNA]</scope>
    <source>
        <strain evidence="2 3">DSM 41896</strain>
    </source>
</reference>
<dbReference type="OrthoDB" id="4242542at2"/>
<gene>
    <name evidence="2" type="ORF">BM536_007745</name>
</gene>
<dbReference type="EMBL" id="MPOH02000009">
    <property type="protein sequence ID" value="OQD56208.1"/>
    <property type="molecule type" value="Genomic_DNA"/>
</dbReference>
<accession>A0A1V6MUT0</accession>
<reference evidence="3" key="1">
    <citation type="submission" date="2016-11" db="EMBL/GenBank/DDBJ databases">
        <authorList>
            <person name="Schniete J.K."/>
            <person name="Salih T."/>
            <person name="Algora Gallardo L."/>
            <person name="Martinez Fernandez S."/>
            <person name="Herron P.R."/>
        </authorList>
    </citation>
    <scope>NUCLEOTIDE SEQUENCE [LARGE SCALE GENOMIC DNA]</scope>
    <source>
        <strain evidence="3">DSM 41896</strain>
    </source>
</reference>